<gene>
    <name evidence="5" type="ORF">EM308_14255</name>
</gene>
<feature type="transmembrane region" description="Helical" evidence="3">
    <location>
        <begin position="6"/>
        <end position="22"/>
    </location>
</feature>
<keyword evidence="6" id="KW-1185">Reference proteome</keyword>
<dbReference type="EMBL" id="CP017479">
    <property type="protein sequence ID" value="AOW10564.1"/>
    <property type="molecule type" value="Genomic_DNA"/>
</dbReference>
<dbReference type="Gene3D" id="3.40.720.10">
    <property type="entry name" value="Alkaline Phosphatase, subunit A"/>
    <property type="match status" value="1"/>
</dbReference>
<dbReference type="PROSITE" id="PS00149">
    <property type="entry name" value="SULFATASE_2"/>
    <property type="match status" value="1"/>
</dbReference>
<dbReference type="GO" id="GO:0016787">
    <property type="term" value="F:hydrolase activity"/>
    <property type="evidence" value="ECO:0007669"/>
    <property type="project" value="UniProtKB-KW"/>
</dbReference>
<dbReference type="Pfam" id="PF16347">
    <property type="entry name" value="SGSH_C"/>
    <property type="match status" value="1"/>
</dbReference>
<dbReference type="InterPro" id="IPR024607">
    <property type="entry name" value="Sulfatase_CS"/>
</dbReference>
<keyword evidence="2" id="KW-0378">Hydrolase</keyword>
<dbReference type="PANTHER" id="PTHR43108">
    <property type="entry name" value="N-ACETYLGLUCOSAMINE-6-SULFATASE FAMILY MEMBER"/>
    <property type="match status" value="1"/>
</dbReference>
<dbReference type="PROSITE" id="PS00523">
    <property type="entry name" value="SULFATASE_1"/>
    <property type="match status" value="1"/>
</dbReference>
<dbReference type="KEGG" id="fgl:EM308_14255"/>
<evidence type="ECO:0000313" key="6">
    <source>
        <dbReference type="Proteomes" id="UP000175968"/>
    </source>
</evidence>
<dbReference type="SUPFAM" id="SSF53649">
    <property type="entry name" value="Alkaline phosphatase-like"/>
    <property type="match status" value="1"/>
</dbReference>
<dbReference type="AlphaFoldDB" id="A0AAC9I515"/>
<accession>A0AAC9I515</accession>
<proteinExistence type="inferred from homology"/>
<dbReference type="RefSeq" id="WP_035635250.1">
    <property type="nucleotide sequence ID" value="NZ_CP017479.1"/>
</dbReference>
<evidence type="ECO:0000259" key="4">
    <source>
        <dbReference type="Pfam" id="PF16347"/>
    </source>
</evidence>
<reference evidence="5 6" key="1">
    <citation type="submission" date="2016-10" db="EMBL/GenBank/DDBJ databases">
        <title>Flavobacterium gilvum sp. nov., isolated from stream water.</title>
        <authorList>
            <person name="Shin S.-K."/>
            <person name="Cho Y.-J."/>
            <person name="Yi H."/>
        </authorList>
    </citation>
    <scope>NUCLEOTIDE SEQUENCE [LARGE SCALE GENOMIC DNA]</scope>
    <source>
        <strain evidence="5 6">EM1308</strain>
    </source>
</reference>
<dbReference type="InterPro" id="IPR032506">
    <property type="entry name" value="SGSH_C"/>
</dbReference>
<evidence type="ECO:0000256" key="1">
    <source>
        <dbReference type="ARBA" id="ARBA00008779"/>
    </source>
</evidence>
<evidence type="ECO:0000313" key="5">
    <source>
        <dbReference type="EMBL" id="AOW10564.1"/>
    </source>
</evidence>
<evidence type="ECO:0000256" key="2">
    <source>
        <dbReference type="ARBA" id="ARBA00022801"/>
    </source>
</evidence>
<dbReference type="Proteomes" id="UP000175968">
    <property type="component" value="Chromosome"/>
</dbReference>
<dbReference type="InterPro" id="IPR017850">
    <property type="entry name" value="Alkaline_phosphatase_core_sf"/>
</dbReference>
<dbReference type="CDD" id="cd16031">
    <property type="entry name" value="G6S_like"/>
    <property type="match status" value="1"/>
</dbReference>
<keyword evidence="3" id="KW-0812">Transmembrane</keyword>
<sequence>MKKVTYFLYIIFPMFISFVSYGQGAKKQPNIIVIISDDHAYQSIGAYGAPYKVTPNIDKLASQGMLFTNACVTNSICGPSRATFLTGKFSHVNGFKDNTSTFDSSQDSFVKQLKANGYETAWIGKWHLESEPQGFDFWQILEGQGYYYNPDFFVKGQGKKRVQGYVTDIITQVSEDWLNKRDKSKPFCLVVGHKATHRIWLPDTHVLDDYKFPLPKNFYDNYENRYAAAHQDMNIANTMRLGYDLKVQPDKDMGSENFSRMTPEQRAKVDAYYKPIEEDFFKRNLSGKELIEWKYQRYMHDYMSTAVSLDRNIGELMDYLKANGLEENTLVVYTSDQGFYLGEHGFFDKRFMYEESFKTPLIIKYPPMIKPNSKNNDIVQNVDFAPTLLDFANVTIPSDVQGDSFLSLLKKDVTKKWRDYSYYHYYEWGEHSVVPHFGVKTKQYKLIRFYKIHDAWELYDLSKDPSEMNNIYGKKGLEKTTVMLKQKLIDAIKKYGDKEAEKIVLENK</sequence>
<dbReference type="PANTHER" id="PTHR43108:SF6">
    <property type="entry name" value="N-SULPHOGLUCOSAMINE SULPHOHYDROLASE"/>
    <property type="match status" value="1"/>
</dbReference>
<keyword evidence="3" id="KW-0472">Membrane</keyword>
<feature type="domain" description="N-sulphoglucosamine sulphohydrolase C-terminal" evidence="4">
    <location>
        <begin position="342"/>
        <end position="492"/>
    </location>
</feature>
<keyword evidence="3" id="KW-1133">Transmembrane helix</keyword>
<protein>
    <submittedName>
        <fullName evidence="5">Sulfatase</fullName>
    </submittedName>
</protein>
<organism evidence="5 6">
    <name type="scientific">Flavobacterium gilvum</name>
    <dbReference type="NCBI Taxonomy" id="1492737"/>
    <lineage>
        <taxon>Bacteria</taxon>
        <taxon>Pseudomonadati</taxon>
        <taxon>Bacteroidota</taxon>
        <taxon>Flavobacteriia</taxon>
        <taxon>Flavobacteriales</taxon>
        <taxon>Flavobacteriaceae</taxon>
        <taxon>Flavobacterium</taxon>
    </lineage>
</organism>
<comment type="similarity">
    <text evidence="1">Belongs to the sulfatase family.</text>
</comment>
<evidence type="ECO:0000256" key="3">
    <source>
        <dbReference type="SAM" id="Phobius"/>
    </source>
</evidence>
<name>A0AAC9I515_9FLAO</name>